<feature type="compositionally biased region" description="Polar residues" evidence="1">
    <location>
        <begin position="339"/>
        <end position="365"/>
    </location>
</feature>
<dbReference type="Proteomes" id="UP000033647">
    <property type="component" value="Unassembled WGS sequence"/>
</dbReference>
<evidence type="ECO:0000256" key="1">
    <source>
        <dbReference type="SAM" id="MobiDB-lite"/>
    </source>
</evidence>
<evidence type="ECO:0000313" key="2">
    <source>
        <dbReference type="EMBL" id="KJX92645.1"/>
    </source>
</evidence>
<organism evidence="2 3">
    <name type="scientific">Zymoseptoria brevis</name>
    <dbReference type="NCBI Taxonomy" id="1047168"/>
    <lineage>
        <taxon>Eukaryota</taxon>
        <taxon>Fungi</taxon>
        <taxon>Dikarya</taxon>
        <taxon>Ascomycota</taxon>
        <taxon>Pezizomycotina</taxon>
        <taxon>Dothideomycetes</taxon>
        <taxon>Dothideomycetidae</taxon>
        <taxon>Mycosphaerellales</taxon>
        <taxon>Mycosphaerellaceae</taxon>
        <taxon>Zymoseptoria</taxon>
    </lineage>
</organism>
<name>A0A0F4G8T5_9PEZI</name>
<proteinExistence type="predicted"/>
<feature type="region of interest" description="Disordered" evidence="1">
    <location>
        <begin position="289"/>
        <end position="407"/>
    </location>
</feature>
<evidence type="ECO:0000313" key="3">
    <source>
        <dbReference type="Proteomes" id="UP000033647"/>
    </source>
</evidence>
<sequence length="407" mass="44625">MDTQPVIIGFGPNSRYGKAPPADAPTRRHFKPELVDVYIVDEFVEAVPRQVLIRFSIVAAKTFPRPVKSSNKTEAAGTTERSDQPQSPRDSGYHGSPKPVAGHRTTSPAVQTGTILRSPLHSSAPKGRKQLSLFLDAPEMPSFEAVQTALKWMKDNGDADSSARLLDYGPSSLGGIQLIDLIDLYQVALCFDMRPFPNRIRFEIFNRLTNNRPDVNTFRQLTRFLPLDDSAVARAINSFHDFWRAKEYSAEELSEFDAFLAEEQNKNFERKLSQVFKARRVAHAKGLEDAQATGVNTKHGQEKVAPPSTSLQAAAKAKTAENGYSTKQEIDGEVKQKKATQVTKAMSKQAVNENAANDTKGSQEPNHAAAEKANQGGEGCEASPGGRRRPRRAQQARGQALANGAEA</sequence>
<accession>A0A0F4G8T5</accession>
<dbReference type="OrthoDB" id="3644326at2759"/>
<protein>
    <submittedName>
        <fullName evidence="2">Uncharacterized protein</fullName>
    </submittedName>
</protein>
<reference evidence="2 3" key="1">
    <citation type="submission" date="2015-03" db="EMBL/GenBank/DDBJ databases">
        <title>RNA-seq based gene annotation and comparative genomics of four Zymoseptoria species reveal species-specific pathogenicity related genes and transposable element activity.</title>
        <authorList>
            <person name="Grandaubert J."/>
            <person name="Bhattacharyya A."/>
            <person name="Stukenbrock E.H."/>
        </authorList>
    </citation>
    <scope>NUCLEOTIDE SEQUENCE [LARGE SCALE GENOMIC DNA]</scope>
    <source>
        <strain evidence="2 3">Zb18110</strain>
    </source>
</reference>
<comment type="caution">
    <text evidence="2">The sequence shown here is derived from an EMBL/GenBank/DDBJ whole genome shotgun (WGS) entry which is preliminary data.</text>
</comment>
<dbReference type="EMBL" id="LAFY01005789">
    <property type="protein sequence ID" value="KJX92645.1"/>
    <property type="molecule type" value="Genomic_DNA"/>
</dbReference>
<feature type="region of interest" description="Disordered" evidence="1">
    <location>
        <begin position="1"/>
        <end position="27"/>
    </location>
</feature>
<dbReference type="AlphaFoldDB" id="A0A0F4G8T5"/>
<feature type="region of interest" description="Disordered" evidence="1">
    <location>
        <begin position="66"/>
        <end position="112"/>
    </location>
</feature>
<gene>
    <name evidence="2" type="ORF">TI39_contig5834g00012</name>
</gene>
<keyword evidence="3" id="KW-1185">Reference proteome</keyword>